<keyword evidence="7" id="KW-1185">Reference proteome</keyword>
<evidence type="ECO:0000256" key="2">
    <source>
        <dbReference type="ARBA" id="ARBA00022741"/>
    </source>
</evidence>
<dbReference type="OrthoDB" id="9801938at2"/>
<proteinExistence type="inferred from homology"/>
<gene>
    <name evidence="6" type="ORF">CD32_19680</name>
</gene>
<dbReference type="EMBL" id="JPVP01000060">
    <property type="protein sequence ID" value="KGR81577.1"/>
    <property type="molecule type" value="Genomic_DNA"/>
</dbReference>
<evidence type="ECO:0000313" key="7">
    <source>
        <dbReference type="Proteomes" id="UP000030437"/>
    </source>
</evidence>
<dbReference type="SUPFAM" id="SSF100950">
    <property type="entry name" value="NagB/RpiA/CoA transferase-like"/>
    <property type="match status" value="1"/>
</dbReference>
<dbReference type="InterPro" id="IPR037171">
    <property type="entry name" value="NagB/RpiA_transferase-like"/>
</dbReference>
<organism evidence="6 7">
    <name type="scientific">Lysinibacillus odysseyi 34hs-1 = NBRC 100172</name>
    <dbReference type="NCBI Taxonomy" id="1220589"/>
    <lineage>
        <taxon>Bacteria</taxon>
        <taxon>Bacillati</taxon>
        <taxon>Bacillota</taxon>
        <taxon>Bacilli</taxon>
        <taxon>Bacillales</taxon>
        <taxon>Bacillaceae</taxon>
        <taxon>Lysinibacillus</taxon>
    </lineage>
</organism>
<dbReference type="Proteomes" id="UP000030437">
    <property type="component" value="Unassembled WGS sequence"/>
</dbReference>
<dbReference type="Gene3D" id="3.40.50.10420">
    <property type="entry name" value="NagB/RpiA/CoA transferase-like"/>
    <property type="match status" value="1"/>
</dbReference>
<dbReference type="GO" id="GO:0035999">
    <property type="term" value="P:tetrahydrofolate interconversion"/>
    <property type="evidence" value="ECO:0007669"/>
    <property type="project" value="TreeGrafter"/>
</dbReference>
<dbReference type="NCBIfam" id="TIGR02727">
    <property type="entry name" value="MTHFS_bact"/>
    <property type="match status" value="1"/>
</dbReference>
<sequence>MDKKEMRNMVRRRLMEMDHETYLLRSGHIQNKLMQEPSVKEGETIAVTMSRFPEVETRRIIEAFWKMGKMVCIPKCDPATKEMSFYHISDFSQLEKVYMDIEEPIIERTEQISKEHIDTIIVPGVVFNNAGYRIGFGGGYYDRYLQQFAGATISLAFDEQVKDGIPTAAHDIPVDIILTDKKRIHACRIRED</sequence>
<reference evidence="6 7" key="1">
    <citation type="submission" date="2014-02" db="EMBL/GenBank/DDBJ databases">
        <title>Draft genome sequence of Lysinibacillus odysseyi NBRC 100172.</title>
        <authorList>
            <person name="Zhang F."/>
            <person name="Wang G."/>
            <person name="Zhang L."/>
        </authorList>
    </citation>
    <scope>NUCLEOTIDE SEQUENCE [LARGE SCALE GENOMIC DNA]</scope>
    <source>
        <strain evidence="6 7">NBRC 100172</strain>
    </source>
</reference>
<evidence type="ECO:0000313" key="6">
    <source>
        <dbReference type="EMBL" id="KGR81577.1"/>
    </source>
</evidence>
<keyword evidence="5" id="KW-0460">Magnesium</keyword>
<accession>A0A0A3J3F3</accession>
<evidence type="ECO:0000256" key="4">
    <source>
        <dbReference type="PIRSR" id="PIRSR006806-1"/>
    </source>
</evidence>
<evidence type="ECO:0000256" key="1">
    <source>
        <dbReference type="ARBA" id="ARBA00010638"/>
    </source>
</evidence>
<comment type="caution">
    <text evidence="6">The sequence shown here is derived from an EMBL/GenBank/DDBJ whole genome shotgun (WGS) entry which is preliminary data.</text>
</comment>
<keyword evidence="5" id="KW-0479">Metal-binding</keyword>
<dbReference type="AlphaFoldDB" id="A0A0A3J3F3"/>
<comment type="catalytic activity">
    <reaction evidence="5">
        <text>(6S)-5-formyl-5,6,7,8-tetrahydrofolate + ATP = (6R)-5,10-methenyltetrahydrofolate + ADP + phosphate</text>
        <dbReference type="Rhea" id="RHEA:10488"/>
        <dbReference type="ChEBI" id="CHEBI:30616"/>
        <dbReference type="ChEBI" id="CHEBI:43474"/>
        <dbReference type="ChEBI" id="CHEBI:57455"/>
        <dbReference type="ChEBI" id="CHEBI:57457"/>
        <dbReference type="ChEBI" id="CHEBI:456216"/>
        <dbReference type="EC" id="6.3.3.2"/>
    </reaction>
</comment>
<dbReference type="Pfam" id="PF01812">
    <property type="entry name" value="5-FTHF_cyc-lig"/>
    <property type="match status" value="1"/>
</dbReference>
<keyword evidence="3 4" id="KW-0067">ATP-binding</keyword>
<dbReference type="PANTHER" id="PTHR23407">
    <property type="entry name" value="ATPASE INHIBITOR/5-FORMYLTETRAHYDROFOLATE CYCLO-LIGASE"/>
    <property type="match status" value="1"/>
</dbReference>
<dbReference type="GO" id="GO:0046872">
    <property type="term" value="F:metal ion binding"/>
    <property type="evidence" value="ECO:0007669"/>
    <property type="project" value="UniProtKB-KW"/>
</dbReference>
<dbReference type="eggNOG" id="COG0212">
    <property type="taxonomic scope" value="Bacteria"/>
</dbReference>
<name>A0A0A3J3F3_9BACI</name>
<dbReference type="PIRSF" id="PIRSF006806">
    <property type="entry name" value="FTHF_cligase"/>
    <property type="match status" value="1"/>
</dbReference>
<dbReference type="GO" id="GO:0009396">
    <property type="term" value="P:folic acid-containing compound biosynthetic process"/>
    <property type="evidence" value="ECO:0007669"/>
    <property type="project" value="TreeGrafter"/>
</dbReference>
<dbReference type="InterPro" id="IPR002698">
    <property type="entry name" value="FTHF_cligase"/>
</dbReference>
<feature type="binding site" evidence="4">
    <location>
        <begin position="133"/>
        <end position="141"/>
    </location>
    <ligand>
        <name>ATP</name>
        <dbReference type="ChEBI" id="CHEBI:30616"/>
    </ligand>
</feature>
<dbReference type="GO" id="GO:0030272">
    <property type="term" value="F:5-formyltetrahydrofolate cyclo-ligase activity"/>
    <property type="evidence" value="ECO:0007669"/>
    <property type="project" value="UniProtKB-EC"/>
</dbReference>
<dbReference type="GO" id="GO:0005524">
    <property type="term" value="F:ATP binding"/>
    <property type="evidence" value="ECO:0007669"/>
    <property type="project" value="UniProtKB-KW"/>
</dbReference>
<dbReference type="PANTHER" id="PTHR23407:SF1">
    <property type="entry name" value="5-FORMYLTETRAHYDROFOLATE CYCLO-LIGASE"/>
    <property type="match status" value="1"/>
</dbReference>
<dbReference type="STRING" id="1220589.CD32_19680"/>
<dbReference type="EC" id="6.3.3.2" evidence="5"/>
<keyword evidence="2 4" id="KW-0547">Nucleotide-binding</keyword>
<protein>
    <recommendedName>
        <fullName evidence="5">5-formyltetrahydrofolate cyclo-ligase</fullName>
        <ecNumber evidence="5">6.3.3.2</ecNumber>
    </recommendedName>
</protein>
<evidence type="ECO:0000256" key="5">
    <source>
        <dbReference type="RuleBase" id="RU361279"/>
    </source>
</evidence>
<comment type="similarity">
    <text evidence="1 5">Belongs to the 5-formyltetrahydrofolate cyclo-ligase family.</text>
</comment>
<dbReference type="InterPro" id="IPR024185">
    <property type="entry name" value="FTHF_cligase-like_sf"/>
</dbReference>
<comment type="cofactor">
    <cofactor evidence="5">
        <name>Mg(2+)</name>
        <dbReference type="ChEBI" id="CHEBI:18420"/>
    </cofactor>
</comment>
<feature type="binding site" evidence="4">
    <location>
        <position position="49"/>
    </location>
    <ligand>
        <name>substrate</name>
    </ligand>
</feature>
<evidence type="ECO:0000256" key="3">
    <source>
        <dbReference type="ARBA" id="ARBA00022840"/>
    </source>
</evidence>
<feature type="binding site" evidence="4">
    <location>
        <begin position="3"/>
        <end position="7"/>
    </location>
    <ligand>
        <name>ATP</name>
        <dbReference type="ChEBI" id="CHEBI:30616"/>
    </ligand>
</feature>
<feature type="binding site" evidence="4">
    <location>
        <position position="54"/>
    </location>
    <ligand>
        <name>substrate</name>
    </ligand>
</feature>